<evidence type="ECO:0000259" key="2">
    <source>
        <dbReference type="Pfam" id="PF20152"/>
    </source>
</evidence>
<feature type="transmembrane region" description="Helical" evidence="1">
    <location>
        <begin position="141"/>
        <end position="164"/>
    </location>
</feature>
<dbReference type="Proteomes" id="UP000053424">
    <property type="component" value="Unassembled WGS sequence"/>
</dbReference>
<protein>
    <recommendedName>
        <fullName evidence="2">DUF6534 domain-containing protein</fullName>
    </recommendedName>
</protein>
<dbReference type="EMBL" id="KN831778">
    <property type="protein sequence ID" value="KIM42482.1"/>
    <property type="molecule type" value="Genomic_DNA"/>
</dbReference>
<organism evidence="3 4">
    <name type="scientific">Hebeloma cylindrosporum</name>
    <dbReference type="NCBI Taxonomy" id="76867"/>
    <lineage>
        <taxon>Eukaryota</taxon>
        <taxon>Fungi</taxon>
        <taxon>Dikarya</taxon>
        <taxon>Basidiomycota</taxon>
        <taxon>Agaricomycotina</taxon>
        <taxon>Agaricomycetes</taxon>
        <taxon>Agaricomycetidae</taxon>
        <taxon>Agaricales</taxon>
        <taxon>Agaricineae</taxon>
        <taxon>Hymenogastraceae</taxon>
        <taxon>Hebeloma</taxon>
    </lineage>
</organism>
<dbReference type="PANTHER" id="PTHR40465:SF1">
    <property type="entry name" value="DUF6534 DOMAIN-CONTAINING PROTEIN"/>
    <property type="match status" value="1"/>
</dbReference>
<reference evidence="3 4" key="1">
    <citation type="submission" date="2014-04" db="EMBL/GenBank/DDBJ databases">
        <authorList>
            <consortium name="DOE Joint Genome Institute"/>
            <person name="Kuo A."/>
            <person name="Gay G."/>
            <person name="Dore J."/>
            <person name="Kohler A."/>
            <person name="Nagy L.G."/>
            <person name="Floudas D."/>
            <person name="Copeland A."/>
            <person name="Barry K.W."/>
            <person name="Cichocki N."/>
            <person name="Veneault-Fourrey C."/>
            <person name="LaButti K."/>
            <person name="Lindquist E.A."/>
            <person name="Lipzen A."/>
            <person name="Lundell T."/>
            <person name="Morin E."/>
            <person name="Murat C."/>
            <person name="Sun H."/>
            <person name="Tunlid A."/>
            <person name="Henrissat B."/>
            <person name="Grigoriev I.V."/>
            <person name="Hibbett D.S."/>
            <person name="Martin F."/>
            <person name="Nordberg H.P."/>
            <person name="Cantor M.N."/>
            <person name="Hua S.X."/>
        </authorList>
    </citation>
    <scope>NUCLEOTIDE SEQUENCE [LARGE SCALE GENOMIC DNA]</scope>
    <source>
        <strain evidence="4">h7</strain>
    </source>
</reference>
<dbReference type="PANTHER" id="PTHR40465">
    <property type="entry name" value="CHROMOSOME 1, WHOLE GENOME SHOTGUN SEQUENCE"/>
    <property type="match status" value="1"/>
</dbReference>
<feature type="domain" description="DUF6534" evidence="2">
    <location>
        <begin position="185"/>
        <end position="261"/>
    </location>
</feature>
<keyword evidence="1" id="KW-0472">Membrane</keyword>
<gene>
    <name evidence="3" type="ORF">M413DRAFT_134912</name>
</gene>
<evidence type="ECO:0000256" key="1">
    <source>
        <dbReference type="SAM" id="Phobius"/>
    </source>
</evidence>
<feature type="transmembrane region" description="Helical" evidence="1">
    <location>
        <begin position="34"/>
        <end position="55"/>
    </location>
</feature>
<keyword evidence="1" id="KW-1133">Transmembrane helix</keyword>
<dbReference type="Pfam" id="PF20152">
    <property type="entry name" value="DUF6534"/>
    <property type="match status" value="1"/>
</dbReference>
<dbReference type="HOGENOM" id="CLU_046025_0_1_1"/>
<evidence type="ECO:0000313" key="3">
    <source>
        <dbReference type="EMBL" id="KIM42482.1"/>
    </source>
</evidence>
<feature type="transmembrane region" description="Helical" evidence="1">
    <location>
        <begin position="221"/>
        <end position="243"/>
    </location>
</feature>
<dbReference type="OrthoDB" id="3231781at2759"/>
<feature type="transmembrane region" description="Helical" evidence="1">
    <location>
        <begin position="67"/>
        <end position="87"/>
    </location>
</feature>
<keyword evidence="1" id="KW-0812">Transmembrane</keyword>
<name>A0A0C2YN84_HEBCY</name>
<accession>A0A0C2YN84</accession>
<dbReference type="AlphaFoldDB" id="A0A0C2YN84"/>
<proteinExistence type="predicted"/>
<feature type="transmembrane region" description="Helical" evidence="1">
    <location>
        <begin position="176"/>
        <end position="201"/>
    </location>
</feature>
<keyword evidence="4" id="KW-1185">Reference proteome</keyword>
<evidence type="ECO:0000313" key="4">
    <source>
        <dbReference type="Proteomes" id="UP000053424"/>
    </source>
</evidence>
<dbReference type="STRING" id="686832.A0A0C2YN84"/>
<dbReference type="InterPro" id="IPR045339">
    <property type="entry name" value="DUF6534"/>
</dbReference>
<reference evidence="4" key="2">
    <citation type="submission" date="2015-01" db="EMBL/GenBank/DDBJ databases">
        <title>Evolutionary Origins and Diversification of the Mycorrhizal Mutualists.</title>
        <authorList>
            <consortium name="DOE Joint Genome Institute"/>
            <consortium name="Mycorrhizal Genomics Consortium"/>
            <person name="Kohler A."/>
            <person name="Kuo A."/>
            <person name="Nagy L.G."/>
            <person name="Floudas D."/>
            <person name="Copeland A."/>
            <person name="Barry K.W."/>
            <person name="Cichocki N."/>
            <person name="Veneault-Fourrey C."/>
            <person name="LaButti K."/>
            <person name="Lindquist E.A."/>
            <person name="Lipzen A."/>
            <person name="Lundell T."/>
            <person name="Morin E."/>
            <person name="Murat C."/>
            <person name="Riley R."/>
            <person name="Ohm R."/>
            <person name="Sun H."/>
            <person name="Tunlid A."/>
            <person name="Henrissat B."/>
            <person name="Grigoriev I.V."/>
            <person name="Hibbett D.S."/>
            <person name="Martin F."/>
        </authorList>
    </citation>
    <scope>NUCLEOTIDE SEQUENCE [LARGE SCALE GENOMIC DNA]</scope>
    <source>
        <strain evidence="4">h7</strain>
    </source>
</reference>
<feature type="transmembrane region" description="Helical" evidence="1">
    <location>
        <begin position="99"/>
        <end position="120"/>
    </location>
</feature>
<sequence>MEMHPWKFPPHHAVSARFVVMSTTPTSTLGALEIGSLLGVFLFGVVSLQTFNYYATYPDDSWVNKTLIAVIWVCDLVHTVGVNYEVYRTTIIDYGRPDSLLKLTVIGAVTLFGALVTLLVQTFFSIRLAKLLPPPYDKIGTVCIAISTVRFAGAVYITVCGVTAPSLADFRHKVSWLVSATFAVSAAVDVAIAVSMLYYLVRQRGEGTYRISKILDRLITYTVRSGLITSISAIALVICFQTMPDNLVWMAVYAFVPKCEYAHRIV</sequence>